<dbReference type="EMBL" id="CM039172">
    <property type="protein sequence ID" value="KAH9775812.1"/>
    <property type="molecule type" value="Genomic_DNA"/>
</dbReference>
<reference evidence="2" key="1">
    <citation type="journal article" date="2023" name="Hortic. Res.">
        <title>A chromosome-level phased genome enabling allele-level studies in sweet orange: a case study on citrus Huanglongbing tolerance.</title>
        <authorList>
            <person name="Wu B."/>
            <person name="Yu Q."/>
            <person name="Deng Z."/>
            <person name="Duan Y."/>
            <person name="Luo F."/>
            <person name="Gmitter F. Jr."/>
        </authorList>
    </citation>
    <scope>NUCLEOTIDE SEQUENCE [LARGE SCALE GENOMIC DNA]</scope>
    <source>
        <strain evidence="2">cv. Valencia</strain>
    </source>
</reference>
<name>A0ACB8LQU5_CITSI</name>
<accession>A0ACB8LQU5</accession>
<evidence type="ECO:0000313" key="1">
    <source>
        <dbReference type="EMBL" id="KAH9775812.1"/>
    </source>
</evidence>
<keyword evidence="2" id="KW-1185">Reference proteome</keyword>
<comment type="caution">
    <text evidence="1">The sequence shown here is derived from an EMBL/GenBank/DDBJ whole genome shotgun (WGS) entry which is preliminary data.</text>
</comment>
<gene>
    <name evidence="1" type="ORF">KPL71_006507</name>
</gene>
<sequence length="777" mass="86645">MEKNNKTAVVATDDEPQLNYRGWKSMPFVIGNETFEKLGTTGTSSNLLVYLTTVFNMKSITATTLINIFNGTTNFATLLGAFLSDTYFGRYKTLGFASVASFLGMLVLTLTAAISKLHPPDCGNQDSGACPGPTPWQMAFLFIGLGLMVIGAGGIRPCNLAFGADQFNPNTESGKKGITSFFNWYYCTFTFAMMISLTVIVYVQSDVSWAWGLGIPAFMMFLSCAMFFLGSRLYVKVKPDGSPLASTVQVFVAAIKKRHLKLPEEPWLTLHNHIPKNCINSKLPRTGQFRCLDKAAIMTPEDQIKSDGSAINPWRLSSMQKVEEVKVLIRVIPIWASAIVYYVALVQQQTYAVFQALQSDRRVGNTHFKIPAASYAIFSMLGLTIWIPIYDRIIVPRLQRLTKKEGGITILQRMAIGMILAIFTMIISGIIEDKRRSLALSRPVGLEQRRGAISSLSGLWLIPQLSLIGFSEAFTIIAEVEFYYKQFPENMRSIGGSLAFVGFAISNYLNGFLISMVHRFTKGASTGDWLPEDLNKGRLDYFYYLVAALGLLNFGFFLLCAKWYKYKGSGDGAPEVAMEKLNPEKSPAPCRTKLGSTGSQRLPVDFGVVSSGVVCNGIFYVYSETDKLAGYDIERGFWFGIQTSPFPPRVIEYYPKLVSCSGRLFMLSVSWCEGDGQIGCRNKAVRKLWELDLTYLAWTEVSVHPDAPMDWNAAFVVDRNHIFGVEMFKIFGQVLDFLTVCDVSEKRMNWSHISRNHMAYELDATSCMTKSLAVLHL</sequence>
<dbReference type="Proteomes" id="UP000829398">
    <property type="component" value="Chromosome 3"/>
</dbReference>
<protein>
    <submittedName>
        <fullName evidence="1">Protein NRT1/ PTR FAMILY 2.11</fullName>
    </submittedName>
</protein>
<evidence type="ECO:0000313" key="2">
    <source>
        <dbReference type="Proteomes" id="UP000829398"/>
    </source>
</evidence>
<organism evidence="1 2">
    <name type="scientific">Citrus sinensis</name>
    <name type="common">Sweet orange</name>
    <name type="synonym">Citrus aurantium var. sinensis</name>
    <dbReference type="NCBI Taxonomy" id="2711"/>
    <lineage>
        <taxon>Eukaryota</taxon>
        <taxon>Viridiplantae</taxon>
        <taxon>Streptophyta</taxon>
        <taxon>Embryophyta</taxon>
        <taxon>Tracheophyta</taxon>
        <taxon>Spermatophyta</taxon>
        <taxon>Magnoliopsida</taxon>
        <taxon>eudicotyledons</taxon>
        <taxon>Gunneridae</taxon>
        <taxon>Pentapetalae</taxon>
        <taxon>rosids</taxon>
        <taxon>malvids</taxon>
        <taxon>Sapindales</taxon>
        <taxon>Rutaceae</taxon>
        <taxon>Aurantioideae</taxon>
        <taxon>Citrus</taxon>
    </lineage>
</organism>
<proteinExistence type="predicted"/>